<reference evidence="2 3" key="1">
    <citation type="journal article" date="2015" name="Infect. Genet. Evol.">
        <title>Genomic sequences of six botulinum neurotoxin-producing strains representing three clostridial species illustrate the mobility and diversity of botulinum neurotoxin genes.</title>
        <authorList>
            <person name="Smith T.J."/>
            <person name="Hill K.K."/>
            <person name="Xie G."/>
            <person name="Foley B.T."/>
            <person name="Williamson C.H."/>
            <person name="Foster J.T."/>
            <person name="Johnson S.L."/>
            <person name="Chertkov O."/>
            <person name="Teshima H."/>
            <person name="Gibbons H.S."/>
            <person name="Johnsky L.A."/>
            <person name="Karavis M.A."/>
            <person name="Smith L.A."/>
        </authorList>
    </citation>
    <scope>NUCLEOTIDE SEQUENCE [LARGE SCALE GENOMIC DNA]</scope>
    <source>
        <strain evidence="2 3">CDC 2741</strain>
    </source>
</reference>
<sequence length="235" mass="26724">MKMKKILLSFSLTIILCLFLGVNVEAAVVKSAANKPKDIKSIKVDKTANARNGKGLKDITLEEFFKKVNNKKEEELIKKIVVGSEPDSILIFKEKDKELYTLMVHKNVDPSDIVDNINVFFMYDFTEGNLTKSIILGNYLELLNSLNDTNSKALFKNVDNYINNKELSSQILPYIMNCADVISYNADELAMDTILNDSREYYFESQVTSDNKGYIGVNLHTTRGKMEYSIIITKF</sequence>
<accession>A0A0C1R691</accession>
<feature type="chain" id="PRO_5002137728" description="Lipoprotein" evidence="1">
    <location>
        <begin position="27"/>
        <end position="235"/>
    </location>
</feature>
<dbReference type="AlphaFoldDB" id="A0A0C1R691"/>
<evidence type="ECO:0000313" key="3">
    <source>
        <dbReference type="Proteomes" id="UP000031366"/>
    </source>
</evidence>
<keyword evidence="1" id="KW-0732">Signal</keyword>
<evidence type="ECO:0000256" key="1">
    <source>
        <dbReference type="SAM" id="SignalP"/>
    </source>
</evidence>
<dbReference type="RefSeq" id="WP_039634730.1">
    <property type="nucleotide sequence ID" value="NZ_AYSO01000018.1"/>
</dbReference>
<proteinExistence type="predicted"/>
<evidence type="ECO:0000313" key="2">
    <source>
        <dbReference type="EMBL" id="KIE45976.1"/>
    </source>
</evidence>
<protein>
    <recommendedName>
        <fullName evidence="4">Lipoprotein</fullName>
    </recommendedName>
</protein>
<comment type="caution">
    <text evidence="2">The sequence shown here is derived from an EMBL/GenBank/DDBJ whole genome shotgun (WGS) entry which is preliminary data.</text>
</comment>
<keyword evidence="3" id="KW-1185">Reference proteome</keyword>
<organism evidence="2 3">
    <name type="scientific">Clostridium argentinense CDC 2741</name>
    <dbReference type="NCBI Taxonomy" id="1418104"/>
    <lineage>
        <taxon>Bacteria</taxon>
        <taxon>Bacillati</taxon>
        <taxon>Bacillota</taxon>
        <taxon>Clostridia</taxon>
        <taxon>Eubacteriales</taxon>
        <taxon>Clostridiaceae</taxon>
        <taxon>Clostridium</taxon>
    </lineage>
</organism>
<evidence type="ECO:0008006" key="4">
    <source>
        <dbReference type="Google" id="ProtNLM"/>
    </source>
</evidence>
<name>A0A0C1R691_9CLOT</name>
<dbReference type="Proteomes" id="UP000031366">
    <property type="component" value="Unassembled WGS sequence"/>
</dbReference>
<feature type="signal peptide" evidence="1">
    <location>
        <begin position="1"/>
        <end position="26"/>
    </location>
</feature>
<dbReference type="EMBL" id="AYSO01000018">
    <property type="protein sequence ID" value="KIE45976.1"/>
    <property type="molecule type" value="Genomic_DNA"/>
</dbReference>
<gene>
    <name evidence="2" type="ORF">U732_2402</name>
</gene>